<evidence type="ECO:0000313" key="7">
    <source>
        <dbReference type="Proteomes" id="UP001143304"/>
    </source>
</evidence>
<organism evidence="6 7">
    <name type="scientific">Candidatus Marimicrobium litorale</name>
    <dbReference type="NCBI Taxonomy" id="2518991"/>
    <lineage>
        <taxon>Bacteria</taxon>
        <taxon>Pseudomonadati</taxon>
        <taxon>Pseudomonadota</taxon>
        <taxon>Gammaproteobacteria</taxon>
        <taxon>Cellvibrionales</taxon>
        <taxon>Halieaceae</taxon>
        <taxon>Marimicrobium</taxon>
    </lineage>
</organism>
<evidence type="ECO:0000256" key="1">
    <source>
        <dbReference type="ARBA" id="ARBA00023015"/>
    </source>
</evidence>
<keyword evidence="1" id="KW-0805">Transcription regulation</keyword>
<dbReference type="SUPFAM" id="SSF46689">
    <property type="entry name" value="Homeodomain-like"/>
    <property type="match status" value="1"/>
</dbReference>
<dbReference type="PRINTS" id="PR00455">
    <property type="entry name" value="HTHTETR"/>
</dbReference>
<evidence type="ECO:0000256" key="3">
    <source>
        <dbReference type="ARBA" id="ARBA00023163"/>
    </source>
</evidence>
<keyword evidence="2 4" id="KW-0238">DNA-binding</keyword>
<proteinExistence type="predicted"/>
<comment type="caution">
    <text evidence="6">The sequence shown here is derived from an EMBL/GenBank/DDBJ whole genome shotgun (WGS) entry which is preliminary data.</text>
</comment>
<dbReference type="RefSeq" id="WP_279248415.1">
    <property type="nucleotide sequence ID" value="NZ_SHNO01000001.1"/>
</dbReference>
<evidence type="ECO:0000256" key="4">
    <source>
        <dbReference type="PROSITE-ProRule" id="PRU00335"/>
    </source>
</evidence>
<dbReference type="InterPro" id="IPR023772">
    <property type="entry name" value="DNA-bd_HTH_TetR-type_CS"/>
</dbReference>
<sequence>MTEPSRQRVELLEKNKPQQARAKRTYESILESAAALLVEVGVERISTNLVAERAGITVPAVYRYFPNKYAVLHALGARLMDKQNAVFQQWFDDYLQQGDPRTLLDNVHVLLQQTHYVTEQATGGREIVQALRAVTPLQELRLDSHRLIADQFALTVAPLLDREQDELVKTQAHLSIDLGYAIVEMMLEERGASSELLLQEGARMIQLYWQGVFGTVPRV</sequence>
<dbReference type="PROSITE" id="PS01081">
    <property type="entry name" value="HTH_TETR_1"/>
    <property type="match status" value="1"/>
</dbReference>
<evidence type="ECO:0000259" key="5">
    <source>
        <dbReference type="PROSITE" id="PS50977"/>
    </source>
</evidence>
<protein>
    <submittedName>
        <fullName evidence="6">TetR/AcrR family transcriptional regulator</fullName>
    </submittedName>
</protein>
<dbReference type="InterPro" id="IPR009057">
    <property type="entry name" value="Homeodomain-like_sf"/>
</dbReference>
<dbReference type="EMBL" id="SHNO01000001">
    <property type="protein sequence ID" value="MCX2976674.1"/>
    <property type="molecule type" value="Genomic_DNA"/>
</dbReference>
<dbReference type="InterPro" id="IPR001647">
    <property type="entry name" value="HTH_TetR"/>
</dbReference>
<feature type="domain" description="HTH tetR-type" evidence="5">
    <location>
        <begin position="23"/>
        <end position="83"/>
    </location>
</feature>
<feature type="DNA-binding region" description="H-T-H motif" evidence="4">
    <location>
        <begin position="46"/>
        <end position="65"/>
    </location>
</feature>
<keyword evidence="3" id="KW-0804">Transcription</keyword>
<evidence type="ECO:0000313" key="6">
    <source>
        <dbReference type="EMBL" id="MCX2976674.1"/>
    </source>
</evidence>
<gene>
    <name evidence="6" type="ORF">EYC82_04840</name>
</gene>
<reference evidence="6" key="1">
    <citation type="submission" date="2019-02" db="EMBL/GenBank/DDBJ databases">
        <authorList>
            <person name="Li S.-H."/>
        </authorList>
    </citation>
    <scope>NUCLEOTIDE SEQUENCE</scope>
    <source>
        <strain evidence="6">IMCC11814</strain>
    </source>
</reference>
<dbReference type="PANTHER" id="PTHR30055">
    <property type="entry name" value="HTH-TYPE TRANSCRIPTIONAL REGULATOR RUTR"/>
    <property type="match status" value="1"/>
</dbReference>
<dbReference type="Gene3D" id="1.10.357.10">
    <property type="entry name" value="Tetracycline Repressor, domain 2"/>
    <property type="match status" value="1"/>
</dbReference>
<dbReference type="PANTHER" id="PTHR30055:SF234">
    <property type="entry name" value="HTH-TYPE TRANSCRIPTIONAL REGULATOR BETI"/>
    <property type="match status" value="1"/>
</dbReference>
<dbReference type="Pfam" id="PF00440">
    <property type="entry name" value="TetR_N"/>
    <property type="match status" value="1"/>
</dbReference>
<keyword evidence="7" id="KW-1185">Reference proteome</keyword>
<dbReference type="PROSITE" id="PS50977">
    <property type="entry name" value="HTH_TETR_2"/>
    <property type="match status" value="1"/>
</dbReference>
<dbReference type="Proteomes" id="UP001143304">
    <property type="component" value="Unassembled WGS sequence"/>
</dbReference>
<accession>A0ABT3T341</accession>
<dbReference type="InterPro" id="IPR050109">
    <property type="entry name" value="HTH-type_TetR-like_transc_reg"/>
</dbReference>
<name>A0ABT3T341_9GAMM</name>
<evidence type="ECO:0000256" key="2">
    <source>
        <dbReference type="ARBA" id="ARBA00023125"/>
    </source>
</evidence>